<keyword evidence="2" id="KW-1185">Reference proteome</keyword>
<gene>
    <name evidence="1" type="ORF">PVAND_003812</name>
</gene>
<evidence type="ECO:0000313" key="2">
    <source>
        <dbReference type="Proteomes" id="UP001107558"/>
    </source>
</evidence>
<protein>
    <submittedName>
        <fullName evidence="1">Uncharacterized protein</fullName>
    </submittedName>
</protein>
<proteinExistence type="predicted"/>
<dbReference type="Proteomes" id="UP001107558">
    <property type="component" value="Chromosome 3"/>
</dbReference>
<name>A0A9J6BVP5_POLVA</name>
<organism evidence="1 2">
    <name type="scientific">Polypedilum vanderplanki</name>
    <name type="common">Sleeping chironomid midge</name>
    <dbReference type="NCBI Taxonomy" id="319348"/>
    <lineage>
        <taxon>Eukaryota</taxon>
        <taxon>Metazoa</taxon>
        <taxon>Ecdysozoa</taxon>
        <taxon>Arthropoda</taxon>
        <taxon>Hexapoda</taxon>
        <taxon>Insecta</taxon>
        <taxon>Pterygota</taxon>
        <taxon>Neoptera</taxon>
        <taxon>Endopterygota</taxon>
        <taxon>Diptera</taxon>
        <taxon>Nematocera</taxon>
        <taxon>Chironomoidea</taxon>
        <taxon>Chironomidae</taxon>
        <taxon>Chironominae</taxon>
        <taxon>Polypedilum</taxon>
        <taxon>Polypedilum</taxon>
    </lineage>
</organism>
<dbReference type="InterPro" id="IPR011989">
    <property type="entry name" value="ARM-like"/>
</dbReference>
<dbReference type="SUPFAM" id="SSF48371">
    <property type="entry name" value="ARM repeat"/>
    <property type="match status" value="1"/>
</dbReference>
<dbReference type="AlphaFoldDB" id="A0A9J6BVP5"/>
<dbReference type="InterPro" id="IPR016024">
    <property type="entry name" value="ARM-type_fold"/>
</dbReference>
<dbReference type="EMBL" id="JADBJN010000003">
    <property type="protein sequence ID" value="KAG5673794.1"/>
    <property type="molecule type" value="Genomic_DNA"/>
</dbReference>
<comment type="caution">
    <text evidence="1">The sequence shown here is derived from an EMBL/GenBank/DDBJ whole genome shotgun (WGS) entry which is preliminary data.</text>
</comment>
<accession>A0A9J6BVP5</accession>
<sequence>MPYQALSLRSCAAQGFVTRLDNCFLEDKELILSDEEIYFLIHLLRHNEPEFLEIICNICINFSYLLPRFIKFNLVPAFLNATRRHFEDDVLQFSCYNILTITRALIKVDSKISDEIILSLYNIIAPQINQRYYTASTFIFLCLPPTNPCLLQLLIPAIIEILNVPFQSSQCHILKALNNLVQEDDKFTNMLACDELIIILTALCQHINYSIARIAKKIINAINSFHVYDDIFNIFDA</sequence>
<evidence type="ECO:0000313" key="1">
    <source>
        <dbReference type="EMBL" id="KAG5673794.1"/>
    </source>
</evidence>
<dbReference type="Gene3D" id="1.25.10.10">
    <property type="entry name" value="Leucine-rich Repeat Variant"/>
    <property type="match status" value="1"/>
</dbReference>
<reference evidence="1" key="1">
    <citation type="submission" date="2021-03" db="EMBL/GenBank/DDBJ databases">
        <title>Chromosome level genome of the anhydrobiotic midge Polypedilum vanderplanki.</title>
        <authorList>
            <person name="Yoshida Y."/>
            <person name="Kikawada T."/>
            <person name="Gusev O."/>
        </authorList>
    </citation>
    <scope>NUCLEOTIDE SEQUENCE</scope>
    <source>
        <strain evidence="1">NIAS01</strain>
        <tissue evidence="1">Whole body or cell culture</tissue>
    </source>
</reference>